<proteinExistence type="predicted"/>
<dbReference type="EMBL" id="BARU01030954">
    <property type="protein sequence ID" value="GAH69143.1"/>
    <property type="molecule type" value="Genomic_DNA"/>
</dbReference>
<dbReference type="Gene3D" id="3.40.50.980">
    <property type="match status" value="2"/>
</dbReference>
<dbReference type="PANTHER" id="PTHR24096">
    <property type="entry name" value="LONG-CHAIN-FATTY-ACID--COA LIGASE"/>
    <property type="match status" value="1"/>
</dbReference>
<dbReference type="SUPFAM" id="SSF56801">
    <property type="entry name" value="Acetyl-CoA synthetase-like"/>
    <property type="match status" value="1"/>
</dbReference>
<evidence type="ECO:0000259" key="1">
    <source>
        <dbReference type="Pfam" id="PF00501"/>
    </source>
</evidence>
<dbReference type="InterPro" id="IPR000873">
    <property type="entry name" value="AMP-dep_synth/lig_dom"/>
</dbReference>
<evidence type="ECO:0000313" key="2">
    <source>
        <dbReference type="EMBL" id="GAH69143.1"/>
    </source>
</evidence>
<comment type="caution">
    <text evidence="2">The sequence shown here is derived from an EMBL/GenBank/DDBJ whole genome shotgun (WGS) entry which is preliminary data.</text>
</comment>
<name>X1JHC1_9ZZZZ</name>
<dbReference type="AlphaFoldDB" id="X1JHC1"/>
<gene>
    <name evidence="2" type="ORF">S03H2_49025</name>
</gene>
<feature type="domain" description="AMP-dependent synthetase/ligase" evidence="1">
    <location>
        <begin position="12"/>
        <end position="254"/>
    </location>
</feature>
<dbReference type="Gene3D" id="2.30.38.10">
    <property type="entry name" value="Luciferase, Domain 3"/>
    <property type="match status" value="1"/>
</dbReference>
<dbReference type="Pfam" id="PF00501">
    <property type="entry name" value="AMP-binding"/>
    <property type="match status" value="1"/>
</dbReference>
<protein>
    <recommendedName>
        <fullName evidence="1">AMP-dependent synthetase/ligase domain-containing protein</fullName>
    </recommendedName>
</protein>
<dbReference type="InterPro" id="IPR020845">
    <property type="entry name" value="AMP-binding_CS"/>
</dbReference>
<dbReference type="PROSITE" id="PS00455">
    <property type="entry name" value="AMP_BINDING"/>
    <property type="match status" value="1"/>
</dbReference>
<accession>X1JHC1</accession>
<organism evidence="2">
    <name type="scientific">marine sediment metagenome</name>
    <dbReference type="NCBI Taxonomy" id="412755"/>
    <lineage>
        <taxon>unclassified sequences</taxon>
        <taxon>metagenomes</taxon>
        <taxon>ecological metagenomes</taxon>
    </lineage>
</organism>
<feature type="non-terminal residue" evidence="2">
    <location>
        <position position="1"/>
    </location>
</feature>
<dbReference type="GO" id="GO:0016405">
    <property type="term" value="F:CoA-ligase activity"/>
    <property type="evidence" value="ECO:0007669"/>
    <property type="project" value="TreeGrafter"/>
</dbReference>
<sequence length="264" mass="29258">NQVDKINKIRDRTRLRHVIITNVLDYTMMAPRNPPEIAGTMQFINLINKTKPNPPKFETNSQEAIACLQYTGGTTGLPKGAMLTHSNIVSNCIATHKWLGAEVKRGKNTGLTNLPLFHIYGQTVCMNILIYNGSTIALNPDPRDQKSLFEIIKATRPSMFPGVPTMYMRLLERDDLEDYAKDLKSIRICNTGAAPMPPEVLKEFEARTGGKILEGYGLTETSPVATTNPVQGERKIGSVGMPISDTELKIVDIDDYTKIIPLGE</sequence>
<feature type="non-terminal residue" evidence="2">
    <location>
        <position position="264"/>
    </location>
</feature>
<reference evidence="2" key="1">
    <citation type="journal article" date="2014" name="Front. Microbiol.">
        <title>High frequency of phylogenetically diverse reductive dehalogenase-homologous genes in deep subseafloor sedimentary metagenomes.</title>
        <authorList>
            <person name="Kawai M."/>
            <person name="Futagami T."/>
            <person name="Toyoda A."/>
            <person name="Takaki Y."/>
            <person name="Nishi S."/>
            <person name="Hori S."/>
            <person name="Arai W."/>
            <person name="Tsubouchi T."/>
            <person name="Morono Y."/>
            <person name="Uchiyama I."/>
            <person name="Ito T."/>
            <person name="Fujiyama A."/>
            <person name="Inagaki F."/>
            <person name="Takami H."/>
        </authorList>
    </citation>
    <scope>NUCLEOTIDE SEQUENCE</scope>
    <source>
        <strain evidence="2">Expedition CK06-06</strain>
    </source>
</reference>